<protein>
    <submittedName>
        <fullName evidence="2">BRCA1 C Terminus (BRCT) domain-containing protein</fullName>
    </submittedName>
</protein>
<dbReference type="RefSeq" id="WP_104002357.1">
    <property type="nucleotide sequence ID" value="NZ_FNVQ01000001.1"/>
</dbReference>
<dbReference type="PROSITE" id="PS50172">
    <property type="entry name" value="BRCT"/>
    <property type="match status" value="1"/>
</dbReference>
<dbReference type="Gene3D" id="3.40.50.10190">
    <property type="entry name" value="BRCT domain"/>
    <property type="match status" value="1"/>
</dbReference>
<dbReference type="InterPro" id="IPR036420">
    <property type="entry name" value="BRCT_dom_sf"/>
</dbReference>
<keyword evidence="3" id="KW-1185">Reference proteome</keyword>
<dbReference type="SUPFAM" id="SSF52113">
    <property type="entry name" value="BRCT domain"/>
    <property type="match status" value="1"/>
</dbReference>
<dbReference type="Pfam" id="PF00533">
    <property type="entry name" value="BRCT"/>
    <property type="match status" value="1"/>
</dbReference>
<evidence type="ECO:0000259" key="1">
    <source>
        <dbReference type="PROSITE" id="PS50172"/>
    </source>
</evidence>
<dbReference type="EMBL" id="FNVQ01000001">
    <property type="protein sequence ID" value="SEG13318.1"/>
    <property type="molecule type" value="Genomic_DNA"/>
</dbReference>
<feature type="domain" description="BRCT" evidence="1">
    <location>
        <begin position="130"/>
        <end position="233"/>
    </location>
</feature>
<reference evidence="2 3" key="1">
    <citation type="submission" date="2016-10" db="EMBL/GenBank/DDBJ databases">
        <authorList>
            <person name="de Groot N.N."/>
        </authorList>
    </citation>
    <scope>NUCLEOTIDE SEQUENCE [LARGE SCALE GENOMIC DNA]</scope>
    <source>
        <strain evidence="2 3">DSM 22012</strain>
    </source>
</reference>
<name>A0A1H5XNK2_9GAMM</name>
<dbReference type="CDD" id="cd17748">
    <property type="entry name" value="BRCT_DNA_ligase_like"/>
    <property type="match status" value="1"/>
</dbReference>
<evidence type="ECO:0000313" key="3">
    <source>
        <dbReference type="Proteomes" id="UP000236745"/>
    </source>
</evidence>
<dbReference type="OrthoDB" id="5451971at2"/>
<organism evidence="2 3">
    <name type="scientific">Marinobacterium lutimaris</name>
    <dbReference type="NCBI Taxonomy" id="568106"/>
    <lineage>
        <taxon>Bacteria</taxon>
        <taxon>Pseudomonadati</taxon>
        <taxon>Pseudomonadota</taxon>
        <taxon>Gammaproteobacteria</taxon>
        <taxon>Oceanospirillales</taxon>
        <taxon>Oceanospirillaceae</taxon>
        <taxon>Marinobacterium</taxon>
    </lineage>
</organism>
<accession>A0A1H5XNK2</accession>
<sequence length="236" mass="26077">MDIPVDDNGQPITARLQRVARKTRDVDELIGICRGIAFDGQVNQTEAVQLLEWLSDNAELTATYPGDVLYERLTDVLSDDVLDEGEAKDVLDMILAITGGQVQAVAKKVDIETGEELRKLAPTELPITDGVDIAFLDQSFVLTGEFCSGKRRDIEKDIVARGGVCQKNPNRSTQYVAIGTFGSRDWVHGNLGRKIEGAIERKKAGQDIRLISEERLLKAFRETMPLNLENATYDGT</sequence>
<dbReference type="InterPro" id="IPR001357">
    <property type="entry name" value="BRCT_dom"/>
</dbReference>
<dbReference type="AlphaFoldDB" id="A0A1H5XNK2"/>
<gene>
    <name evidence="2" type="ORF">SAMN05444390_1011449</name>
</gene>
<evidence type="ECO:0000313" key="2">
    <source>
        <dbReference type="EMBL" id="SEG13318.1"/>
    </source>
</evidence>
<dbReference type="Proteomes" id="UP000236745">
    <property type="component" value="Unassembled WGS sequence"/>
</dbReference>
<proteinExistence type="predicted"/>